<dbReference type="AlphaFoldDB" id="A0AAX6I909"/>
<dbReference type="Proteomes" id="UP001140949">
    <property type="component" value="Unassembled WGS sequence"/>
</dbReference>
<keyword evidence="2" id="KW-1185">Reference proteome</keyword>
<comment type="caution">
    <text evidence="1">The sequence shown here is derived from an EMBL/GenBank/DDBJ whole genome shotgun (WGS) entry which is preliminary data.</text>
</comment>
<accession>A0AAX6I909</accession>
<protein>
    <submittedName>
        <fullName evidence="1">Ribosomal protein S1 (Mitochondrion)</fullName>
    </submittedName>
</protein>
<dbReference type="EMBL" id="JANAVB010003400">
    <property type="protein sequence ID" value="KAJ6849491.1"/>
    <property type="molecule type" value="Genomic_DNA"/>
</dbReference>
<keyword evidence="1" id="KW-0689">Ribosomal protein</keyword>
<sequence>MRFQAVLEFPFPSGLRDQTILSSTGSCESSYRAISCIRHCPARLRLGERFPCPFLMKSLTRAWSGISVSIRTVTSYL</sequence>
<keyword evidence="1" id="KW-0687">Ribonucleoprotein</keyword>
<evidence type="ECO:0000313" key="2">
    <source>
        <dbReference type="Proteomes" id="UP001140949"/>
    </source>
</evidence>
<reference evidence="1" key="2">
    <citation type="submission" date="2023-04" db="EMBL/GenBank/DDBJ databases">
        <authorList>
            <person name="Bruccoleri R.E."/>
            <person name="Oakeley E.J."/>
            <person name="Faust A.-M."/>
            <person name="Dessus-Babus S."/>
            <person name="Altorfer M."/>
            <person name="Burckhardt D."/>
            <person name="Oertli M."/>
            <person name="Naumann U."/>
            <person name="Petersen F."/>
            <person name="Wong J."/>
        </authorList>
    </citation>
    <scope>NUCLEOTIDE SEQUENCE</scope>
    <source>
        <strain evidence="1">GSM-AAB239-AS_SAM_17_03QT</strain>
        <tissue evidence="1">Leaf</tissue>
    </source>
</reference>
<evidence type="ECO:0000313" key="1">
    <source>
        <dbReference type="EMBL" id="KAJ6849491.1"/>
    </source>
</evidence>
<organism evidence="1 2">
    <name type="scientific">Iris pallida</name>
    <name type="common">Sweet iris</name>
    <dbReference type="NCBI Taxonomy" id="29817"/>
    <lineage>
        <taxon>Eukaryota</taxon>
        <taxon>Viridiplantae</taxon>
        <taxon>Streptophyta</taxon>
        <taxon>Embryophyta</taxon>
        <taxon>Tracheophyta</taxon>
        <taxon>Spermatophyta</taxon>
        <taxon>Magnoliopsida</taxon>
        <taxon>Liliopsida</taxon>
        <taxon>Asparagales</taxon>
        <taxon>Iridaceae</taxon>
        <taxon>Iridoideae</taxon>
        <taxon>Irideae</taxon>
        <taxon>Iris</taxon>
    </lineage>
</organism>
<reference evidence="1" key="1">
    <citation type="journal article" date="2023" name="GigaByte">
        <title>Genome assembly of the bearded iris, Iris pallida Lam.</title>
        <authorList>
            <person name="Bruccoleri R.E."/>
            <person name="Oakeley E.J."/>
            <person name="Faust A.M.E."/>
            <person name="Altorfer M."/>
            <person name="Dessus-Babus S."/>
            <person name="Burckhardt D."/>
            <person name="Oertli M."/>
            <person name="Naumann U."/>
            <person name="Petersen F."/>
            <person name="Wong J."/>
        </authorList>
    </citation>
    <scope>NUCLEOTIDE SEQUENCE</scope>
    <source>
        <strain evidence="1">GSM-AAB239-AS_SAM_17_03QT</strain>
    </source>
</reference>
<proteinExistence type="predicted"/>
<gene>
    <name evidence="1" type="ORF">M6B38_267255</name>
</gene>
<name>A0AAX6I909_IRIPA</name>
<dbReference type="GO" id="GO:0005840">
    <property type="term" value="C:ribosome"/>
    <property type="evidence" value="ECO:0007669"/>
    <property type="project" value="UniProtKB-KW"/>
</dbReference>